<evidence type="ECO:0000313" key="2">
    <source>
        <dbReference type="Proteomes" id="UP001148737"/>
    </source>
</evidence>
<dbReference type="Proteomes" id="UP001148737">
    <property type="component" value="Unassembled WGS sequence"/>
</dbReference>
<protein>
    <submittedName>
        <fullName evidence="1">Uncharacterized protein</fullName>
    </submittedName>
</protein>
<evidence type="ECO:0000313" key="1">
    <source>
        <dbReference type="EMBL" id="KAJ3473325.1"/>
    </source>
</evidence>
<sequence>MVLEKTPMASSALRRHIVVHNELLQAAPRSSFTPPPPLQSAPHHIIRPPSQPRLRQQPVNIKRAASSLAVSFSRHHHTLTDSNSDAMAAVTQDQPQQLPPVFNHTPETIASETEDLLTRSKAIYDKVVAETTVENATFENTLHPILELDNILDPVGGILAFYQNVHTDAAIREASMQADQKMSELAVELRMHEGIFQRVNTIYKNRESSGLDPEARHIVEKEYKRYANAGLLLPAGPKRDRFKEIQLELNRLCIEARNNANAETGGIYFTAEELDGVPKDDVNVDELEKGTGENEGKFKVGFKPNIQIPLMEHATRAETRRDYYIAKENKLNINTPLFKKILLLRDEGARLVGYKDHASLRLSEKMAETSDNVNKFLSDMLARAGKGVKNDIAGMLKHKKADYEARGLEFDGELYVWDLGYYERILKEKETTRAPS</sequence>
<proteinExistence type="predicted"/>
<keyword evidence="2" id="KW-1185">Reference proteome</keyword>
<accession>A0ACC1QDC8</accession>
<comment type="caution">
    <text evidence="1">The sequence shown here is derived from an EMBL/GenBank/DDBJ whole genome shotgun (WGS) entry which is preliminary data.</text>
</comment>
<reference evidence="1" key="1">
    <citation type="submission" date="2022-07" db="EMBL/GenBank/DDBJ databases">
        <title>Genome Sequence of Lecanicillium saksenae.</title>
        <authorList>
            <person name="Buettner E."/>
        </authorList>
    </citation>
    <scope>NUCLEOTIDE SEQUENCE</scope>
    <source>
        <strain evidence="1">VT-O1</strain>
    </source>
</reference>
<dbReference type="EMBL" id="JANAKD010002560">
    <property type="protein sequence ID" value="KAJ3473325.1"/>
    <property type="molecule type" value="Genomic_DNA"/>
</dbReference>
<gene>
    <name evidence="1" type="ORF">NLG97_g10372</name>
</gene>
<organism evidence="1 2">
    <name type="scientific">Lecanicillium saksenae</name>
    <dbReference type="NCBI Taxonomy" id="468837"/>
    <lineage>
        <taxon>Eukaryota</taxon>
        <taxon>Fungi</taxon>
        <taxon>Dikarya</taxon>
        <taxon>Ascomycota</taxon>
        <taxon>Pezizomycotina</taxon>
        <taxon>Sordariomycetes</taxon>
        <taxon>Hypocreomycetidae</taxon>
        <taxon>Hypocreales</taxon>
        <taxon>Cordycipitaceae</taxon>
        <taxon>Lecanicillium</taxon>
    </lineage>
</organism>
<name>A0ACC1QDC8_9HYPO</name>